<dbReference type="EMBL" id="JACHHT010000002">
    <property type="protein sequence ID" value="MBB6522514.1"/>
    <property type="molecule type" value="Genomic_DNA"/>
</dbReference>
<dbReference type="PANTHER" id="PTHR43540">
    <property type="entry name" value="PEROXYUREIDOACRYLATE/UREIDOACRYLATE AMIDOHYDROLASE-RELATED"/>
    <property type="match status" value="1"/>
</dbReference>
<dbReference type="GO" id="GO:0016787">
    <property type="term" value="F:hydrolase activity"/>
    <property type="evidence" value="ECO:0007669"/>
    <property type="project" value="UniProtKB-KW"/>
</dbReference>
<accession>A0A7X0MXZ4</accession>
<dbReference type="InterPro" id="IPR050272">
    <property type="entry name" value="Isochorismatase-like_hydrls"/>
</dbReference>
<dbReference type="FunCoup" id="A0A7X0MXZ4">
    <property type="interactions" value="138"/>
</dbReference>
<feature type="domain" description="Isochorismatase-like" evidence="2">
    <location>
        <begin position="5"/>
        <end position="150"/>
    </location>
</feature>
<name>A0A7X0MXZ4_9GAMM</name>
<dbReference type="CDD" id="cd01014">
    <property type="entry name" value="nicotinamidase_related"/>
    <property type="match status" value="1"/>
</dbReference>
<organism evidence="3 4">
    <name type="scientific">Pseudoteredinibacter isoporae</name>
    <dbReference type="NCBI Taxonomy" id="570281"/>
    <lineage>
        <taxon>Bacteria</taxon>
        <taxon>Pseudomonadati</taxon>
        <taxon>Pseudomonadota</taxon>
        <taxon>Gammaproteobacteria</taxon>
        <taxon>Cellvibrionales</taxon>
        <taxon>Cellvibrionaceae</taxon>
        <taxon>Pseudoteredinibacter</taxon>
    </lineage>
</organism>
<dbReference type="AlphaFoldDB" id="A0A7X0MXZ4"/>
<keyword evidence="1" id="KW-0378">Hydrolase</keyword>
<dbReference type="InterPro" id="IPR000868">
    <property type="entry name" value="Isochorismatase-like_dom"/>
</dbReference>
<dbReference type="Gene3D" id="3.40.50.850">
    <property type="entry name" value="Isochorismatase-like"/>
    <property type="match status" value="1"/>
</dbReference>
<dbReference type="Proteomes" id="UP000528457">
    <property type="component" value="Unassembled WGS sequence"/>
</dbReference>
<protein>
    <submittedName>
        <fullName evidence="3">Nicotinamidase-related amidase</fullName>
    </submittedName>
</protein>
<keyword evidence="4" id="KW-1185">Reference proteome</keyword>
<sequence length="183" mass="19893">MQKRALIVIDIQNDYFPGGAWELHDMDVAVKNAAAILEATRHEQGLVIHIRHEFLNENPPFFAPGSEGAEIHHNVKPLGDEVVITKNAVNSFQDTNLKNVLDSNGITDVTMIGAMSHMCIDAAARAASDFGFSVTVVEDACASRDLEFGDKVVNANDVHAAYMSALSFAYANVVKTTEYLASE</sequence>
<proteinExistence type="predicted"/>
<evidence type="ECO:0000313" key="4">
    <source>
        <dbReference type="Proteomes" id="UP000528457"/>
    </source>
</evidence>
<gene>
    <name evidence="3" type="ORF">HNR48_002799</name>
</gene>
<dbReference type="InParanoid" id="A0A7X0MXZ4"/>
<dbReference type="PANTHER" id="PTHR43540:SF1">
    <property type="entry name" value="ISOCHORISMATASE HYDROLASE"/>
    <property type="match status" value="1"/>
</dbReference>
<comment type="caution">
    <text evidence="3">The sequence shown here is derived from an EMBL/GenBank/DDBJ whole genome shotgun (WGS) entry which is preliminary data.</text>
</comment>
<evidence type="ECO:0000313" key="3">
    <source>
        <dbReference type="EMBL" id="MBB6522514.1"/>
    </source>
</evidence>
<evidence type="ECO:0000256" key="1">
    <source>
        <dbReference type="ARBA" id="ARBA00022801"/>
    </source>
</evidence>
<dbReference type="InterPro" id="IPR036380">
    <property type="entry name" value="Isochorismatase-like_sf"/>
</dbReference>
<dbReference type="Pfam" id="PF00857">
    <property type="entry name" value="Isochorismatase"/>
    <property type="match status" value="1"/>
</dbReference>
<dbReference type="SUPFAM" id="SSF52499">
    <property type="entry name" value="Isochorismatase-like hydrolases"/>
    <property type="match status" value="1"/>
</dbReference>
<evidence type="ECO:0000259" key="2">
    <source>
        <dbReference type="Pfam" id="PF00857"/>
    </source>
</evidence>
<reference evidence="3 4" key="1">
    <citation type="submission" date="2020-08" db="EMBL/GenBank/DDBJ databases">
        <title>Genomic Encyclopedia of Type Strains, Phase IV (KMG-IV): sequencing the most valuable type-strain genomes for metagenomic binning, comparative biology and taxonomic classification.</title>
        <authorList>
            <person name="Goeker M."/>
        </authorList>
    </citation>
    <scope>NUCLEOTIDE SEQUENCE [LARGE SCALE GENOMIC DNA]</scope>
    <source>
        <strain evidence="3 4">DSM 22368</strain>
    </source>
</reference>
<dbReference type="RefSeq" id="WP_166845747.1">
    <property type="nucleotide sequence ID" value="NZ_JAAONY010000002.1"/>
</dbReference>